<accession>A0ABX1Z304</accession>
<evidence type="ECO:0000256" key="7">
    <source>
        <dbReference type="RuleBase" id="RU363032"/>
    </source>
</evidence>
<evidence type="ECO:0000256" key="2">
    <source>
        <dbReference type="ARBA" id="ARBA00022448"/>
    </source>
</evidence>
<name>A0ABX1Z304_9BACL</name>
<dbReference type="Pfam" id="PF00528">
    <property type="entry name" value="BPD_transp_1"/>
    <property type="match status" value="1"/>
</dbReference>
<organism evidence="9 10">
    <name type="scientific">Paenibacillus germinis</name>
    <dbReference type="NCBI Taxonomy" id="2654979"/>
    <lineage>
        <taxon>Bacteria</taxon>
        <taxon>Bacillati</taxon>
        <taxon>Bacillota</taxon>
        <taxon>Bacilli</taxon>
        <taxon>Bacillales</taxon>
        <taxon>Paenibacillaceae</taxon>
        <taxon>Paenibacillus</taxon>
    </lineage>
</organism>
<dbReference type="InterPro" id="IPR035906">
    <property type="entry name" value="MetI-like_sf"/>
</dbReference>
<protein>
    <submittedName>
        <fullName evidence="9">ABC transporter permease subunit</fullName>
    </submittedName>
</protein>
<comment type="similarity">
    <text evidence="7">Belongs to the binding-protein-dependent transport system permease family.</text>
</comment>
<evidence type="ECO:0000259" key="8">
    <source>
        <dbReference type="PROSITE" id="PS50928"/>
    </source>
</evidence>
<sequence>MKRMKLHVVSRYAFLLIISIVFIFPLYWMFTGSFKSQVSIWATPPEWFPNQLKLVNYEHIFSTTPAPLWVFNSVFTSLVTVVFVVIFSAMAGYAYAKKKFPGDKVLFIVVIATMMMPTQVTLVPLYIICRELGLIDSYLGVILPAIAFPFGVFIVRQFAKSIPDEIIESARIDGSGEIRMFVTIVLPLLLPALGALSIFAFMHTWNDYLWQLIILQSKEKLTLPLGISTITYSENNVNYGYAMAGASLAAVPMIIFFLLLQRSFIKGITLGSVKG</sequence>
<proteinExistence type="inferred from homology"/>
<comment type="subcellular location">
    <subcellularLocation>
        <location evidence="1 7">Cell membrane</location>
        <topology evidence="1 7">Multi-pass membrane protein</topology>
    </subcellularLocation>
</comment>
<evidence type="ECO:0000313" key="10">
    <source>
        <dbReference type="Proteomes" id="UP000658690"/>
    </source>
</evidence>
<evidence type="ECO:0000256" key="1">
    <source>
        <dbReference type="ARBA" id="ARBA00004651"/>
    </source>
</evidence>
<gene>
    <name evidence="9" type="ORF">GC102_11105</name>
</gene>
<keyword evidence="3" id="KW-1003">Cell membrane</keyword>
<dbReference type="EMBL" id="WHOC01000058">
    <property type="protein sequence ID" value="NOU86318.1"/>
    <property type="molecule type" value="Genomic_DNA"/>
</dbReference>
<keyword evidence="2 7" id="KW-0813">Transport</keyword>
<reference evidence="9 10" key="1">
    <citation type="submission" date="2019-10" db="EMBL/GenBank/DDBJ databases">
        <title>Description of Paenibacillus choica sp. nov.</title>
        <authorList>
            <person name="Carlier A."/>
            <person name="Qi S."/>
        </authorList>
    </citation>
    <scope>NUCLEOTIDE SEQUENCE [LARGE SCALE GENOMIC DNA]</scope>
    <source>
        <strain evidence="9 10">LMG 31460</strain>
    </source>
</reference>
<dbReference type="SUPFAM" id="SSF161098">
    <property type="entry name" value="MetI-like"/>
    <property type="match status" value="1"/>
</dbReference>
<evidence type="ECO:0000256" key="5">
    <source>
        <dbReference type="ARBA" id="ARBA00022989"/>
    </source>
</evidence>
<feature type="transmembrane region" description="Helical" evidence="7">
    <location>
        <begin position="239"/>
        <end position="260"/>
    </location>
</feature>
<evidence type="ECO:0000313" key="9">
    <source>
        <dbReference type="EMBL" id="NOU86318.1"/>
    </source>
</evidence>
<keyword evidence="4 7" id="KW-0812">Transmembrane</keyword>
<comment type="caution">
    <text evidence="9">The sequence shown here is derived from an EMBL/GenBank/DDBJ whole genome shotgun (WGS) entry which is preliminary data.</text>
</comment>
<dbReference type="Gene3D" id="1.10.3720.10">
    <property type="entry name" value="MetI-like"/>
    <property type="match status" value="1"/>
</dbReference>
<dbReference type="Proteomes" id="UP000658690">
    <property type="component" value="Unassembled WGS sequence"/>
</dbReference>
<dbReference type="PROSITE" id="PS50928">
    <property type="entry name" value="ABC_TM1"/>
    <property type="match status" value="1"/>
</dbReference>
<evidence type="ECO:0000256" key="4">
    <source>
        <dbReference type="ARBA" id="ARBA00022692"/>
    </source>
</evidence>
<dbReference type="PANTHER" id="PTHR43744:SF12">
    <property type="entry name" value="ABC TRANSPORTER PERMEASE PROTEIN MG189-RELATED"/>
    <property type="match status" value="1"/>
</dbReference>
<dbReference type="PANTHER" id="PTHR43744">
    <property type="entry name" value="ABC TRANSPORTER PERMEASE PROTEIN MG189-RELATED-RELATED"/>
    <property type="match status" value="1"/>
</dbReference>
<keyword evidence="6 7" id="KW-0472">Membrane</keyword>
<feature type="transmembrane region" description="Helical" evidence="7">
    <location>
        <begin position="105"/>
        <end position="127"/>
    </location>
</feature>
<feature type="transmembrane region" description="Helical" evidence="7">
    <location>
        <begin position="69"/>
        <end position="93"/>
    </location>
</feature>
<evidence type="ECO:0000256" key="3">
    <source>
        <dbReference type="ARBA" id="ARBA00022475"/>
    </source>
</evidence>
<dbReference type="InterPro" id="IPR000515">
    <property type="entry name" value="MetI-like"/>
</dbReference>
<feature type="transmembrane region" description="Helical" evidence="7">
    <location>
        <begin position="180"/>
        <end position="202"/>
    </location>
</feature>
<keyword evidence="5 7" id="KW-1133">Transmembrane helix</keyword>
<keyword evidence="10" id="KW-1185">Reference proteome</keyword>
<feature type="domain" description="ABC transmembrane type-1" evidence="8">
    <location>
        <begin position="70"/>
        <end position="260"/>
    </location>
</feature>
<feature type="transmembrane region" description="Helical" evidence="7">
    <location>
        <begin position="12"/>
        <end position="30"/>
    </location>
</feature>
<dbReference type="CDD" id="cd06261">
    <property type="entry name" value="TM_PBP2"/>
    <property type="match status" value="1"/>
</dbReference>
<feature type="transmembrane region" description="Helical" evidence="7">
    <location>
        <begin position="139"/>
        <end position="159"/>
    </location>
</feature>
<evidence type="ECO:0000256" key="6">
    <source>
        <dbReference type="ARBA" id="ARBA00023136"/>
    </source>
</evidence>